<name>A0A2J6PJW0_9HELO</name>
<evidence type="ECO:0000313" key="3">
    <source>
        <dbReference type="Proteomes" id="UP000235672"/>
    </source>
</evidence>
<organism evidence="2 3">
    <name type="scientific">Hyaloscypha hepaticicola</name>
    <dbReference type="NCBI Taxonomy" id="2082293"/>
    <lineage>
        <taxon>Eukaryota</taxon>
        <taxon>Fungi</taxon>
        <taxon>Dikarya</taxon>
        <taxon>Ascomycota</taxon>
        <taxon>Pezizomycotina</taxon>
        <taxon>Leotiomycetes</taxon>
        <taxon>Helotiales</taxon>
        <taxon>Hyaloscyphaceae</taxon>
        <taxon>Hyaloscypha</taxon>
    </lineage>
</organism>
<feature type="region of interest" description="Disordered" evidence="1">
    <location>
        <begin position="58"/>
        <end position="81"/>
    </location>
</feature>
<feature type="compositionally biased region" description="Polar residues" evidence="1">
    <location>
        <begin position="58"/>
        <end position="70"/>
    </location>
</feature>
<dbReference type="Proteomes" id="UP000235672">
    <property type="component" value="Unassembled WGS sequence"/>
</dbReference>
<reference evidence="2 3" key="1">
    <citation type="submission" date="2016-05" db="EMBL/GenBank/DDBJ databases">
        <title>A degradative enzymes factory behind the ericoid mycorrhizal symbiosis.</title>
        <authorList>
            <consortium name="DOE Joint Genome Institute"/>
            <person name="Martino E."/>
            <person name="Morin E."/>
            <person name="Grelet G."/>
            <person name="Kuo A."/>
            <person name="Kohler A."/>
            <person name="Daghino S."/>
            <person name="Barry K."/>
            <person name="Choi C."/>
            <person name="Cichocki N."/>
            <person name="Clum A."/>
            <person name="Copeland A."/>
            <person name="Hainaut M."/>
            <person name="Haridas S."/>
            <person name="Labutti K."/>
            <person name="Lindquist E."/>
            <person name="Lipzen A."/>
            <person name="Khouja H.-R."/>
            <person name="Murat C."/>
            <person name="Ohm R."/>
            <person name="Olson A."/>
            <person name="Spatafora J."/>
            <person name="Veneault-Fourrey C."/>
            <person name="Henrissat B."/>
            <person name="Grigoriev I."/>
            <person name="Martin F."/>
            <person name="Perotto S."/>
        </authorList>
    </citation>
    <scope>NUCLEOTIDE SEQUENCE [LARGE SCALE GENOMIC DNA]</scope>
    <source>
        <strain evidence="2 3">UAMH 7357</strain>
    </source>
</reference>
<feature type="compositionally biased region" description="Low complexity" evidence="1">
    <location>
        <begin position="71"/>
        <end position="81"/>
    </location>
</feature>
<dbReference type="OrthoDB" id="3532148at2759"/>
<evidence type="ECO:0000256" key="1">
    <source>
        <dbReference type="SAM" id="MobiDB-lite"/>
    </source>
</evidence>
<evidence type="ECO:0000313" key="2">
    <source>
        <dbReference type="EMBL" id="PMD14269.1"/>
    </source>
</evidence>
<dbReference type="AlphaFoldDB" id="A0A2J6PJW0"/>
<dbReference type="EMBL" id="KZ613523">
    <property type="protein sequence ID" value="PMD14269.1"/>
    <property type="molecule type" value="Genomic_DNA"/>
</dbReference>
<protein>
    <submittedName>
        <fullName evidence="2">Uncharacterized protein</fullName>
    </submittedName>
</protein>
<proteinExistence type="predicted"/>
<gene>
    <name evidence="2" type="ORF">NA56DRAFT_711087</name>
</gene>
<accession>A0A2J6PJW0</accession>
<sequence length="310" mass="34840">MACNYRVVVSAKCLVRVAPTLFSFTSSLPRLALSTSSPIPLQDPHHYELIDQHNFSSTTELGSASHQPQQSNSTVESENSNNLHSFESAANPLCEMPFDSFNLFPLLLIEIRILIWIMTFPEGRRIGPWTRALSGSIGNLAKRSSSTTQQESLRKYSVSSAGVMSDGLLILPFRRTQFHLVGKDVAQLELSSLFNAPIGENLKLVIYKHLSLFSNLQDIFVHIRCSSIEGDEWRFWHDGPDYIETSSISRDLGEAQRAGEALLEQFDAQCREEGRAWKRPLLILKATLNHVERPIEEVMQLVDHFRSAAG</sequence>
<keyword evidence="3" id="KW-1185">Reference proteome</keyword>